<accession>A0A7X4H2Q6</accession>
<dbReference type="AlphaFoldDB" id="A0A7X4H2Q6"/>
<reference evidence="1 2" key="1">
    <citation type="submission" date="2019-12" db="EMBL/GenBank/DDBJ databases">
        <title>Novel species isolated from a subtropical stream in China.</title>
        <authorList>
            <person name="Lu H."/>
        </authorList>
    </citation>
    <scope>NUCLEOTIDE SEQUENCE [LARGE SCALE GENOMIC DNA]</scope>
    <source>
        <strain evidence="1 2">FT134W</strain>
    </source>
</reference>
<comment type="caution">
    <text evidence="1">The sequence shown here is derived from an EMBL/GenBank/DDBJ whole genome shotgun (WGS) entry which is preliminary data.</text>
</comment>
<dbReference type="Proteomes" id="UP000469734">
    <property type="component" value="Unassembled WGS sequence"/>
</dbReference>
<dbReference type="RefSeq" id="WP_161051238.1">
    <property type="nucleotide sequence ID" value="NZ_WWCR01000021.1"/>
</dbReference>
<organism evidence="1 2">
    <name type="scientific">Duganella margarita</name>
    <dbReference type="NCBI Taxonomy" id="2692170"/>
    <lineage>
        <taxon>Bacteria</taxon>
        <taxon>Pseudomonadati</taxon>
        <taxon>Pseudomonadota</taxon>
        <taxon>Betaproteobacteria</taxon>
        <taxon>Burkholderiales</taxon>
        <taxon>Oxalobacteraceae</taxon>
        <taxon>Telluria group</taxon>
        <taxon>Duganella</taxon>
    </lineage>
</organism>
<dbReference type="EMBL" id="WWCR01000021">
    <property type="protein sequence ID" value="MYM74238.1"/>
    <property type="molecule type" value="Genomic_DNA"/>
</dbReference>
<gene>
    <name evidence="1" type="ORF">GTP56_18830</name>
</gene>
<proteinExistence type="predicted"/>
<evidence type="ECO:0000313" key="2">
    <source>
        <dbReference type="Proteomes" id="UP000469734"/>
    </source>
</evidence>
<evidence type="ECO:0000313" key="1">
    <source>
        <dbReference type="EMBL" id="MYM74238.1"/>
    </source>
</evidence>
<sequence>MQSAELLKNVEGLLQLDRSADIAACLNTMREIIHSLIARIQRGEAKQALDLNFRIDDELANLRELIRATYFQSVNAAVKEAARAAYADVVSLQWAIADHDILFSLRKSGYGASSVEEVEKVLDRIESEE</sequence>
<protein>
    <submittedName>
        <fullName evidence="1">Uncharacterized protein</fullName>
    </submittedName>
</protein>
<name>A0A7X4H2Q6_9BURK</name>